<dbReference type="AlphaFoldDB" id="A0A8M1KM19"/>
<protein>
    <submittedName>
        <fullName evidence="4">Uncharacterized protein LOC116222358</fullName>
    </submittedName>
</protein>
<dbReference type="Proteomes" id="UP000515152">
    <property type="component" value="Chromosome 11"/>
</dbReference>
<keyword evidence="2" id="KW-0472">Membrane</keyword>
<gene>
    <name evidence="4" type="primary">LOC116222358</name>
</gene>
<dbReference type="KEGG" id="char:116222358"/>
<reference evidence="4" key="1">
    <citation type="submission" date="2025-08" db="UniProtKB">
        <authorList>
            <consortium name="RefSeq"/>
        </authorList>
    </citation>
    <scope>IDENTIFICATION</scope>
</reference>
<feature type="region of interest" description="Disordered" evidence="1">
    <location>
        <begin position="17"/>
        <end position="55"/>
    </location>
</feature>
<proteinExistence type="predicted"/>
<organism evidence="3 4">
    <name type="scientific">Clupea harengus</name>
    <name type="common">Atlantic herring</name>
    <dbReference type="NCBI Taxonomy" id="7950"/>
    <lineage>
        <taxon>Eukaryota</taxon>
        <taxon>Metazoa</taxon>
        <taxon>Chordata</taxon>
        <taxon>Craniata</taxon>
        <taxon>Vertebrata</taxon>
        <taxon>Euteleostomi</taxon>
        <taxon>Actinopterygii</taxon>
        <taxon>Neopterygii</taxon>
        <taxon>Teleostei</taxon>
        <taxon>Clupei</taxon>
        <taxon>Clupeiformes</taxon>
        <taxon>Clupeoidei</taxon>
        <taxon>Clupeidae</taxon>
        <taxon>Clupea</taxon>
    </lineage>
</organism>
<dbReference type="RefSeq" id="XP_042565096.1">
    <property type="nucleotide sequence ID" value="XM_042709162.1"/>
</dbReference>
<feature type="transmembrane region" description="Helical" evidence="2">
    <location>
        <begin position="84"/>
        <end position="106"/>
    </location>
</feature>
<feature type="compositionally biased region" description="Basic and acidic residues" evidence="1">
    <location>
        <begin position="17"/>
        <end position="26"/>
    </location>
</feature>
<keyword evidence="2" id="KW-1133">Transmembrane helix</keyword>
<evidence type="ECO:0000313" key="4">
    <source>
        <dbReference type="RefSeq" id="XP_042565096.1"/>
    </source>
</evidence>
<accession>A0A8M1KM19</accession>
<evidence type="ECO:0000256" key="1">
    <source>
        <dbReference type="SAM" id="MobiDB-lite"/>
    </source>
</evidence>
<dbReference type="GeneID" id="116222358"/>
<keyword evidence="3" id="KW-1185">Reference proteome</keyword>
<evidence type="ECO:0000313" key="3">
    <source>
        <dbReference type="Proteomes" id="UP000515152"/>
    </source>
</evidence>
<keyword evidence="2" id="KW-0812">Transmembrane</keyword>
<sequence>MDEEVCYSSVSFIKSEESKTREKQDAEETVYSEVKRTEAHRGLSPSPAAADAKPLPGPHRYHSAVVALTDTAVPLPGPHRYRSVVVALGLLTALLLSLLVAMLVYYRIHVYESNALLERELHQLKGKHTSLLTEFTLVKTHNANLSSSNEMSQARYENASAANQHLLSAMARLQQVKTTLMMERDHLNQTLEVIFQFSDFAVGHFCPVTTQERKCSGYCKEGWEYYKSSCYHFIYIIDWYYWKSWEESKADCAKMGAHLVTIDSRGTGLHQ</sequence>
<evidence type="ECO:0000256" key="2">
    <source>
        <dbReference type="SAM" id="Phobius"/>
    </source>
</evidence>
<name>A0A8M1KM19_CLUHA</name>